<organism evidence="2 3">
    <name type="scientific">Streptomyces clavuligerus</name>
    <dbReference type="NCBI Taxonomy" id="1901"/>
    <lineage>
        <taxon>Bacteria</taxon>
        <taxon>Bacillati</taxon>
        <taxon>Actinomycetota</taxon>
        <taxon>Actinomycetes</taxon>
        <taxon>Kitasatosporales</taxon>
        <taxon>Streptomycetaceae</taxon>
        <taxon>Streptomyces</taxon>
    </lineage>
</organism>
<name>B5H3N5_STRCL</name>
<evidence type="ECO:0000313" key="2">
    <source>
        <dbReference type="EMBL" id="EFG04052.2"/>
    </source>
</evidence>
<accession>B5H3N5</accession>
<protein>
    <submittedName>
        <fullName evidence="2">Two-component system sensor kinase</fullName>
    </submittedName>
</protein>
<evidence type="ECO:0000256" key="1">
    <source>
        <dbReference type="SAM" id="MobiDB-lite"/>
    </source>
</evidence>
<dbReference type="InterPro" id="IPR036890">
    <property type="entry name" value="HATPase_C_sf"/>
</dbReference>
<keyword evidence="2" id="KW-0418">Kinase</keyword>
<gene>
    <name evidence="2" type="ORF">SCLAV_p0563</name>
</gene>
<keyword evidence="3" id="KW-1185">Reference proteome</keyword>
<reference evidence="2 3" key="1">
    <citation type="journal article" date="2010" name="Genome Biol. Evol.">
        <title>The sequence of a 1.8-mb bacterial linear plasmid reveals a rich evolutionary reservoir of secondary metabolic pathways.</title>
        <authorList>
            <person name="Medema M.H."/>
            <person name="Trefzer A."/>
            <person name="Kovalchuk A."/>
            <person name="van den Berg M."/>
            <person name="Mueller U."/>
            <person name="Heijne W."/>
            <person name="Wu L."/>
            <person name="Alam M.T."/>
            <person name="Ronning C.M."/>
            <person name="Nierman W.C."/>
            <person name="Bovenberg R.A.L."/>
            <person name="Breitling R."/>
            <person name="Takano E."/>
        </authorList>
    </citation>
    <scope>NUCLEOTIDE SEQUENCE [LARGE SCALE GENOMIC DNA]</scope>
    <source>
        <strain evidence="3">ATCC 27064 / DSM 738 / JCM 4710 / NBRC 13307 / NCIMB 12785 / NRRL 3585 / VKM Ac-602</strain>
        <plasmid evidence="2">pSCL4</plasmid>
    </source>
</reference>
<dbReference type="AlphaFoldDB" id="B5H3N5"/>
<dbReference type="EMBL" id="CM000914">
    <property type="protein sequence ID" value="EFG04052.2"/>
    <property type="molecule type" value="Genomic_DNA"/>
</dbReference>
<dbReference type="Gene3D" id="3.30.565.10">
    <property type="entry name" value="Histidine kinase-like ATPase, C-terminal domain"/>
    <property type="match status" value="1"/>
</dbReference>
<sequence>MPPVHGSARCRRSAPSGLKSRQMKVLSQGSPGRDDLACRPAPPQEDRMDEDRTDDSAGPGLEALADLVSAGGVDVAREGDDDLSGVPGPVSREAYRIIREGLANARRHCGATPVVLAIRLRDGWRDDRRTGWWRRIACPGRTVGPGLRVLEIRMDNLVFRSHQGVRPGPYRGLREIRDRAALLGGRADAGMVPTGPGEAVWRLLVRLPVEDRAGR</sequence>
<keyword evidence="2" id="KW-0808">Transferase</keyword>
<proteinExistence type="predicted"/>
<dbReference type="GO" id="GO:0016301">
    <property type="term" value="F:kinase activity"/>
    <property type="evidence" value="ECO:0007669"/>
    <property type="project" value="UniProtKB-KW"/>
</dbReference>
<evidence type="ECO:0000313" key="3">
    <source>
        <dbReference type="Proteomes" id="UP000002357"/>
    </source>
</evidence>
<dbReference type="Proteomes" id="UP000002357">
    <property type="component" value="Plasmid pSCL4"/>
</dbReference>
<dbReference type="OrthoDB" id="227596at2"/>
<geneLocation type="plasmid" evidence="2 3">
    <name>pSCL4</name>
</geneLocation>
<keyword evidence="2" id="KW-0614">Plasmid</keyword>
<feature type="region of interest" description="Disordered" evidence="1">
    <location>
        <begin position="1"/>
        <end position="60"/>
    </location>
</feature>